<accession>A0A6S6PLC5</accession>
<evidence type="ECO:0000313" key="3">
    <source>
        <dbReference type="Proteomes" id="UP000515220"/>
    </source>
</evidence>
<proteinExistence type="predicted"/>
<name>A0A6S6PLC5_ACEAC</name>
<evidence type="ECO:0000313" key="2">
    <source>
        <dbReference type="EMBL" id="BCI68143.1"/>
    </source>
</evidence>
<evidence type="ECO:0000256" key="1">
    <source>
        <dbReference type="SAM" id="MobiDB-lite"/>
    </source>
</evidence>
<reference evidence="2 3" key="1">
    <citation type="submission" date="2020-07" db="EMBL/GenBank/DDBJ databases">
        <title>Complete Genome Sequence of an acetic acid bacterium, Acetobacter aceti JCM20276.</title>
        <authorList>
            <person name="Hirose Y."/>
            <person name="Mihara H."/>
        </authorList>
    </citation>
    <scope>NUCLEOTIDE SEQUENCE [LARGE SCALE GENOMIC DNA]</scope>
    <source>
        <strain evidence="2 3">JCM20276</strain>
    </source>
</reference>
<feature type="region of interest" description="Disordered" evidence="1">
    <location>
        <begin position="32"/>
        <end position="55"/>
    </location>
</feature>
<organism evidence="2 3">
    <name type="scientific">Acetobacter aceti</name>
    <dbReference type="NCBI Taxonomy" id="435"/>
    <lineage>
        <taxon>Bacteria</taxon>
        <taxon>Pseudomonadati</taxon>
        <taxon>Pseudomonadota</taxon>
        <taxon>Alphaproteobacteria</taxon>
        <taxon>Acetobacterales</taxon>
        <taxon>Acetobacteraceae</taxon>
        <taxon>Acetobacter</taxon>
        <taxon>Acetobacter subgen. Acetobacter</taxon>
    </lineage>
</organism>
<dbReference type="AlphaFoldDB" id="A0A6S6PLC5"/>
<dbReference type="EMBL" id="AP023326">
    <property type="protein sequence ID" value="BCI68143.1"/>
    <property type="molecule type" value="Genomic_DNA"/>
</dbReference>
<sequence>MKTGIDGVKHRERLPAQEWDNMECTVRIDSEKDFSGHGSMGGASVRDDRYDHYIA</sequence>
<protein>
    <submittedName>
        <fullName evidence="2">Uncharacterized protein</fullName>
    </submittedName>
</protein>
<feature type="compositionally biased region" description="Basic and acidic residues" evidence="1">
    <location>
        <begin position="45"/>
        <end position="55"/>
    </location>
</feature>
<dbReference type="Proteomes" id="UP000515220">
    <property type="component" value="Chromosome"/>
</dbReference>
<gene>
    <name evidence="2" type="ORF">AAJCM20276_27670</name>
</gene>